<dbReference type="InterPro" id="IPR020103">
    <property type="entry name" value="PsdUridine_synth_cat_dom_sf"/>
</dbReference>
<dbReference type="Pfam" id="PF01479">
    <property type="entry name" value="S4"/>
    <property type="match status" value="1"/>
</dbReference>
<evidence type="ECO:0000256" key="4">
    <source>
        <dbReference type="ARBA" id="ARBA00022552"/>
    </source>
</evidence>
<dbReference type="AlphaFoldDB" id="F3L175"/>
<dbReference type="InterPro" id="IPR036986">
    <property type="entry name" value="S4_RNA-bd_sf"/>
</dbReference>
<accession>F3L175</accession>
<dbReference type="SUPFAM" id="SSF55174">
    <property type="entry name" value="Alpha-L RNA-binding motif"/>
    <property type="match status" value="1"/>
</dbReference>
<comment type="caution">
    <text evidence="8">The sequence shown here is derived from an EMBL/GenBank/DDBJ whole genome shotgun (WGS) entry which is preliminary data.</text>
</comment>
<dbReference type="InterPro" id="IPR006224">
    <property type="entry name" value="PsdUridine_synth_RluA-like_CS"/>
</dbReference>
<gene>
    <name evidence="8" type="ORF">IMCC3088_1167</name>
</gene>
<dbReference type="NCBIfam" id="TIGR00005">
    <property type="entry name" value="rluA_subfam"/>
    <property type="match status" value="1"/>
</dbReference>
<dbReference type="InterPro" id="IPR006225">
    <property type="entry name" value="PsdUridine_synth_RluC/D"/>
</dbReference>
<dbReference type="eggNOG" id="COG0564">
    <property type="taxonomic scope" value="Bacteria"/>
</dbReference>
<comment type="similarity">
    <text evidence="3 7">Belongs to the pseudouridine synthase RluA family.</text>
</comment>
<organism evidence="8 9">
    <name type="scientific">Aequoribacter fuscus</name>
    <dbReference type="NCBI Taxonomy" id="2518989"/>
    <lineage>
        <taxon>Bacteria</taxon>
        <taxon>Pseudomonadati</taxon>
        <taxon>Pseudomonadota</taxon>
        <taxon>Gammaproteobacteria</taxon>
        <taxon>Cellvibrionales</taxon>
        <taxon>Halieaceae</taxon>
        <taxon>Aequoribacter</taxon>
    </lineage>
</organism>
<evidence type="ECO:0000256" key="3">
    <source>
        <dbReference type="ARBA" id="ARBA00010876"/>
    </source>
</evidence>
<comment type="catalytic activity">
    <reaction evidence="7">
        <text>a uridine in RNA = a pseudouridine in RNA</text>
        <dbReference type="Rhea" id="RHEA:48348"/>
        <dbReference type="Rhea" id="RHEA-COMP:12068"/>
        <dbReference type="Rhea" id="RHEA-COMP:12069"/>
        <dbReference type="ChEBI" id="CHEBI:65314"/>
        <dbReference type="ChEBI" id="CHEBI:65315"/>
    </reaction>
</comment>
<dbReference type="InterPro" id="IPR002942">
    <property type="entry name" value="S4_RNA-bd"/>
</dbReference>
<evidence type="ECO:0000256" key="7">
    <source>
        <dbReference type="RuleBase" id="RU362028"/>
    </source>
</evidence>
<dbReference type="RefSeq" id="WP_009575465.1">
    <property type="nucleotide sequence ID" value="NZ_AEIG01000026.1"/>
</dbReference>
<dbReference type="Gene3D" id="3.30.2350.10">
    <property type="entry name" value="Pseudouridine synthase"/>
    <property type="match status" value="1"/>
</dbReference>
<dbReference type="GO" id="GO:0000455">
    <property type="term" value="P:enzyme-directed rRNA pseudouridine synthesis"/>
    <property type="evidence" value="ECO:0007669"/>
    <property type="project" value="UniProtKB-ARBA"/>
</dbReference>
<dbReference type="PANTHER" id="PTHR21600">
    <property type="entry name" value="MITOCHONDRIAL RNA PSEUDOURIDINE SYNTHASE"/>
    <property type="match status" value="1"/>
</dbReference>
<dbReference type="CDD" id="cd02869">
    <property type="entry name" value="PseudoU_synth_RluA_like"/>
    <property type="match status" value="1"/>
</dbReference>
<evidence type="ECO:0000256" key="1">
    <source>
        <dbReference type="ARBA" id="ARBA00000381"/>
    </source>
</evidence>
<dbReference type="OrthoDB" id="9807829at2"/>
<dbReference type="Proteomes" id="UP000005615">
    <property type="component" value="Unassembled WGS sequence"/>
</dbReference>
<dbReference type="EC" id="5.4.99.-" evidence="7"/>
<dbReference type="GO" id="GO:0003723">
    <property type="term" value="F:RNA binding"/>
    <property type="evidence" value="ECO:0007669"/>
    <property type="project" value="UniProtKB-KW"/>
</dbReference>
<comment type="catalytic activity">
    <reaction evidence="1">
        <text>uridine(955/2504/2580) in 23S rRNA = pseudouridine(955/2504/2580) in 23S rRNA</text>
        <dbReference type="Rhea" id="RHEA:42528"/>
        <dbReference type="Rhea" id="RHEA-COMP:10099"/>
        <dbReference type="Rhea" id="RHEA-COMP:10100"/>
        <dbReference type="ChEBI" id="CHEBI:65314"/>
        <dbReference type="ChEBI" id="CHEBI:65315"/>
        <dbReference type="EC" id="5.4.99.24"/>
    </reaction>
</comment>
<evidence type="ECO:0000256" key="5">
    <source>
        <dbReference type="ARBA" id="ARBA00022884"/>
    </source>
</evidence>
<dbReference type="InterPro" id="IPR050188">
    <property type="entry name" value="RluA_PseudoU_synthase"/>
</dbReference>
<dbReference type="Gene3D" id="3.10.290.10">
    <property type="entry name" value="RNA-binding S4 domain"/>
    <property type="match status" value="1"/>
</dbReference>
<dbReference type="Pfam" id="PF00849">
    <property type="entry name" value="PseudoU_synth_2"/>
    <property type="match status" value="1"/>
</dbReference>
<protein>
    <recommendedName>
        <fullName evidence="7">Pseudouridine synthase</fullName>
        <ecNumber evidence="7">5.4.99.-</ecNumber>
    </recommendedName>
</protein>
<dbReference type="EMBL" id="AEIG01000026">
    <property type="protein sequence ID" value="EGG30020.1"/>
    <property type="molecule type" value="Genomic_DNA"/>
</dbReference>
<keyword evidence="6 7" id="KW-0413">Isomerase</keyword>
<evidence type="ECO:0000313" key="8">
    <source>
        <dbReference type="EMBL" id="EGG30020.1"/>
    </source>
</evidence>
<dbReference type="PROSITE" id="PS50889">
    <property type="entry name" value="S4"/>
    <property type="match status" value="1"/>
</dbReference>
<sequence>MPQENNQAPKLHVVYHQIDADEAGQRLDNFLLRWFAQVPKSRVYKAIRGGEVRVNKGRANAMYKLLEGDDIRIPPLGERALQMEGALVAKHWLDSVERGVLYEDADFMIINKPSGLAVHGGSGLKYGLIEVLRQLRPEARRLELVHRLDRDTSGCIMIAKKNSALRHLHALLRDRKLTKRYHALVFGKWPRAQRLVDAPLKKFALASGERIVRVNEEGQKAKTEFATLNRYPGLTLVEAKPITGRTHQIRVHAAHLGHCLLGDDKYAHEAAQELAASVGLKRLFLHAASLELVAPSGKSLTVSAPYDQELNEVLERCVSRI</sequence>
<name>F3L175_9GAMM</name>
<dbReference type="SMART" id="SM00363">
    <property type="entry name" value="S4"/>
    <property type="match status" value="1"/>
</dbReference>
<evidence type="ECO:0000256" key="2">
    <source>
        <dbReference type="ARBA" id="ARBA00002876"/>
    </source>
</evidence>
<dbReference type="InterPro" id="IPR006145">
    <property type="entry name" value="PsdUridine_synth_RsuA/RluA"/>
</dbReference>
<comment type="function">
    <text evidence="2">Responsible for synthesis of pseudouridine from uracil at positions 955, 2504 and 2580 in 23S ribosomal RNA.</text>
</comment>
<keyword evidence="9" id="KW-1185">Reference proteome</keyword>
<reference evidence="8 9" key="1">
    <citation type="journal article" date="2011" name="J. Bacteriol.">
        <title>Genome sequence of strain IMCC3088, a proteorhodopsin-containing marine bacterium belonging to the OM60/NOR5 clade.</title>
        <authorList>
            <person name="Jang Y."/>
            <person name="Oh H.M."/>
            <person name="Kang I."/>
            <person name="Lee K."/>
            <person name="Yang S.J."/>
            <person name="Cho J.C."/>
        </authorList>
    </citation>
    <scope>NUCLEOTIDE SEQUENCE [LARGE SCALE GENOMIC DNA]</scope>
    <source>
        <strain evidence="8 9">IMCC3088</strain>
    </source>
</reference>
<evidence type="ECO:0000256" key="6">
    <source>
        <dbReference type="ARBA" id="ARBA00023235"/>
    </source>
</evidence>
<dbReference type="SUPFAM" id="SSF55120">
    <property type="entry name" value="Pseudouridine synthase"/>
    <property type="match status" value="1"/>
</dbReference>
<proteinExistence type="inferred from homology"/>
<dbReference type="PANTHER" id="PTHR21600:SF92">
    <property type="entry name" value="RIBOSOMAL LARGE SUBUNIT PSEUDOURIDINE SYNTHASE C"/>
    <property type="match status" value="1"/>
</dbReference>
<evidence type="ECO:0000313" key="9">
    <source>
        <dbReference type="Proteomes" id="UP000005615"/>
    </source>
</evidence>
<dbReference type="CDD" id="cd00165">
    <property type="entry name" value="S4"/>
    <property type="match status" value="1"/>
</dbReference>
<keyword evidence="5" id="KW-0694">RNA-binding</keyword>
<dbReference type="STRING" id="2518989.IMCC3088_1167"/>
<keyword evidence="4" id="KW-0698">rRNA processing</keyword>
<dbReference type="GO" id="GO:0160141">
    <property type="term" value="F:23S rRNA pseudouridine(955/2504/2580) synthase activity"/>
    <property type="evidence" value="ECO:0007669"/>
    <property type="project" value="UniProtKB-EC"/>
</dbReference>
<dbReference type="PROSITE" id="PS01129">
    <property type="entry name" value="PSI_RLU"/>
    <property type="match status" value="1"/>
</dbReference>